<feature type="region of interest" description="Disordered" evidence="1">
    <location>
        <begin position="1"/>
        <end position="20"/>
    </location>
</feature>
<evidence type="ECO:0000313" key="2">
    <source>
        <dbReference type="EMBL" id="GEU31643.1"/>
    </source>
</evidence>
<proteinExistence type="predicted"/>
<sequence length="219" mass="24978">MFLSNFKSKGSNLTIPSKNTETTDNRQLQLLSLKDTSLVLLSEKDENEVMIRQFKSCIIDDISVTDVEIAPHFEKTILIFSDLAALKALQPNWKFEPGIIFRRSFLRSAKAFTNFGEGTIIIQPDFDPFLLSRDEEGNPNFDDLEMLLDFDEIPQIETDLLPMVCKMGKGSQNKKKIMENIMYFNNGARPSLSVGTPLTKEEAKKWALAHSISMRYEML</sequence>
<gene>
    <name evidence="2" type="ORF">Tci_003621</name>
</gene>
<evidence type="ECO:0000256" key="1">
    <source>
        <dbReference type="SAM" id="MobiDB-lite"/>
    </source>
</evidence>
<comment type="caution">
    <text evidence="2">The sequence shown here is derived from an EMBL/GenBank/DDBJ whole genome shotgun (WGS) entry which is preliminary data.</text>
</comment>
<dbReference type="EMBL" id="BKCJ010000272">
    <property type="protein sequence ID" value="GEU31643.1"/>
    <property type="molecule type" value="Genomic_DNA"/>
</dbReference>
<protein>
    <submittedName>
        <fullName evidence="2">Uncharacterized protein</fullName>
    </submittedName>
</protein>
<accession>A0A6L2J3P0</accession>
<organism evidence="2">
    <name type="scientific">Tanacetum cinerariifolium</name>
    <name type="common">Dalmatian daisy</name>
    <name type="synonym">Chrysanthemum cinerariifolium</name>
    <dbReference type="NCBI Taxonomy" id="118510"/>
    <lineage>
        <taxon>Eukaryota</taxon>
        <taxon>Viridiplantae</taxon>
        <taxon>Streptophyta</taxon>
        <taxon>Embryophyta</taxon>
        <taxon>Tracheophyta</taxon>
        <taxon>Spermatophyta</taxon>
        <taxon>Magnoliopsida</taxon>
        <taxon>eudicotyledons</taxon>
        <taxon>Gunneridae</taxon>
        <taxon>Pentapetalae</taxon>
        <taxon>asterids</taxon>
        <taxon>campanulids</taxon>
        <taxon>Asterales</taxon>
        <taxon>Asteraceae</taxon>
        <taxon>Asteroideae</taxon>
        <taxon>Anthemideae</taxon>
        <taxon>Anthemidinae</taxon>
        <taxon>Tanacetum</taxon>
    </lineage>
</organism>
<name>A0A6L2J3P0_TANCI</name>
<dbReference type="AlphaFoldDB" id="A0A6L2J3P0"/>
<reference evidence="2" key="1">
    <citation type="journal article" date="2019" name="Sci. Rep.">
        <title>Draft genome of Tanacetum cinerariifolium, the natural source of mosquito coil.</title>
        <authorList>
            <person name="Yamashiro T."/>
            <person name="Shiraishi A."/>
            <person name="Satake H."/>
            <person name="Nakayama K."/>
        </authorList>
    </citation>
    <scope>NUCLEOTIDE SEQUENCE</scope>
</reference>